<evidence type="ECO:0000313" key="1">
    <source>
        <dbReference type="EMBL" id="KGG19969.1"/>
    </source>
</evidence>
<evidence type="ECO:0000313" key="2">
    <source>
        <dbReference type="Proteomes" id="UP000030392"/>
    </source>
</evidence>
<accession>A0A0A2C5Q6</accession>
<sequence>MVPTDFSAVVEGVPLTTMQIEQQNKEIRRAEELITSVINQLDEEKGMKLFSHSVHSVTLYRQMHTLIFRKKTST</sequence>
<protein>
    <submittedName>
        <fullName evidence="1">Uncharacterized protein</fullName>
    </submittedName>
</protein>
<proteinExistence type="predicted"/>
<dbReference type="AlphaFoldDB" id="A0A0A2C5Q6"/>
<name>A0A0A2C5Q6_PROMR</name>
<gene>
    <name evidence="1" type="ORF">EV03_1433</name>
</gene>
<comment type="caution">
    <text evidence="1">The sequence shown here is derived from an EMBL/GenBank/DDBJ whole genome shotgun (WGS) entry which is preliminary data.</text>
</comment>
<organism evidence="1 2">
    <name type="scientific">Prochlorococcus marinus str. PAC1</name>
    <dbReference type="NCBI Taxonomy" id="59924"/>
    <lineage>
        <taxon>Bacteria</taxon>
        <taxon>Bacillati</taxon>
        <taxon>Cyanobacteriota</taxon>
        <taxon>Cyanophyceae</taxon>
        <taxon>Synechococcales</taxon>
        <taxon>Prochlorococcaceae</taxon>
        <taxon>Prochlorococcus</taxon>
    </lineage>
</organism>
<dbReference type="Proteomes" id="UP000030392">
    <property type="component" value="Unassembled WGS sequence"/>
</dbReference>
<dbReference type="EMBL" id="JNAX01000014">
    <property type="protein sequence ID" value="KGG19969.1"/>
    <property type="molecule type" value="Genomic_DNA"/>
</dbReference>
<reference evidence="2" key="1">
    <citation type="journal article" date="2014" name="Sci. Data">
        <title>Genomes of diverse isolates of the marine cyanobacterium Prochlorococcus.</title>
        <authorList>
            <person name="Biller S."/>
            <person name="Berube P."/>
            <person name="Thompson J."/>
            <person name="Kelly L."/>
            <person name="Roggensack S."/>
            <person name="Awad L."/>
            <person name="Roache-Johnson K."/>
            <person name="Ding H."/>
            <person name="Giovannoni S.J."/>
            <person name="Moore L.R."/>
            <person name="Chisholm S.W."/>
        </authorList>
    </citation>
    <scope>NUCLEOTIDE SEQUENCE [LARGE SCALE GENOMIC DNA]</scope>
    <source>
        <strain evidence="2">PAC1</strain>
    </source>
</reference>